<protein>
    <submittedName>
        <fullName evidence="2">Alpha/beta hydrolase family protein</fullName>
    </submittedName>
</protein>
<dbReference type="GO" id="GO:0016787">
    <property type="term" value="F:hydrolase activity"/>
    <property type="evidence" value="ECO:0007669"/>
    <property type="project" value="UniProtKB-KW"/>
</dbReference>
<dbReference type="EMBL" id="CP046452">
    <property type="protein sequence ID" value="QGU01302.1"/>
    <property type="molecule type" value="Genomic_DNA"/>
</dbReference>
<dbReference type="AlphaFoldDB" id="A0A6B8V867"/>
<dbReference type="SUPFAM" id="SSF53474">
    <property type="entry name" value="alpha/beta-Hydrolases"/>
    <property type="match status" value="1"/>
</dbReference>
<dbReference type="Gene3D" id="3.40.50.1820">
    <property type="entry name" value="alpha/beta hydrolase"/>
    <property type="match status" value="1"/>
</dbReference>
<feature type="domain" description="AB hydrolase-1" evidence="1">
    <location>
        <begin position="29"/>
        <end position="137"/>
    </location>
</feature>
<dbReference type="Pfam" id="PF12697">
    <property type="entry name" value="Abhydrolase_6"/>
    <property type="match status" value="1"/>
</dbReference>
<proteinExistence type="predicted"/>
<evidence type="ECO:0000259" key="1">
    <source>
        <dbReference type="Pfam" id="PF12697"/>
    </source>
</evidence>
<evidence type="ECO:0000313" key="2">
    <source>
        <dbReference type="EMBL" id="QGU01302.1"/>
    </source>
</evidence>
<reference evidence="3" key="1">
    <citation type="submission" date="2019-11" db="EMBL/GenBank/DDBJ databases">
        <title>Complete genome sequence of Corynebacterium kalinowskii 1959, a novel Corynebacterium species isolated from soil of a small paddock in Vilsendorf, Germany.</title>
        <authorList>
            <person name="Schaffert L."/>
            <person name="Ruwe M."/>
            <person name="Milse J."/>
            <person name="Hanuschka K."/>
            <person name="Ortseifen V."/>
            <person name="Droste J."/>
            <person name="Brandt D."/>
            <person name="Schlueter L."/>
            <person name="Kutter Y."/>
            <person name="Vinke S."/>
            <person name="Viehoefer P."/>
            <person name="Jacob L."/>
            <person name="Luebke N.-C."/>
            <person name="Schulte-Berndt E."/>
            <person name="Hain C."/>
            <person name="Linder M."/>
            <person name="Schmidt P."/>
            <person name="Wollenschlaeger L."/>
            <person name="Luttermann T."/>
            <person name="Thieme E."/>
            <person name="Hassa J."/>
            <person name="Haak M."/>
            <person name="Wittchen M."/>
            <person name="Mentz A."/>
            <person name="Persicke M."/>
            <person name="Busche T."/>
            <person name="Ruckert C."/>
        </authorList>
    </citation>
    <scope>NUCLEOTIDE SEQUENCE [LARGE SCALE GENOMIC DNA]</scope>
    <source>
        <strain evidence="3">1959</strain>
    </source>
</reference>
<dbReference type="KEGG" id="ckw:CKALI_02020"/>
<evidence type="ECO:0000313" key="3">
    <source>
        <dbReference type="Proteomes" id="UP000427071"/>
    </source>
</evidence>
<gene>
    <name evidence="2" type="ORF">CKALI_02020</name>
</gene>
<dbReference type="InterPro" id="IPR000073">
    <property type="entry name" value="AB_hydrolase_1"/>
</dbReference>
<dbReference type="InterPro" id="IPR029058">
    <property type="entry name" value="AB_hydrolase_fold"/>
</dbReference>
<organism evidence="2 3">
    <name type="scientific">Corynebacterium kalinowskii</name>
    <dbReference type="NCBI Taxonomy" id="2675216"/>
    <lineage>
        <taxon>Bacteria</taxon>
        <taxon>Bacillati</taxon>
        <taxon>Actinomycetota</taxon>
        <taxon>Actinomycetes</taxon>
        <taxon>Mycobacteriales</taxon>
        <taxon>Corynebacteriaceae</taxon>
        <taxon>Corynebacterium</taxon>
    </lineage>
</organism>
<name>A0A6B8V867_9CORY</name>
<dbReference type="Proteomes" id="UP000427071">
    <property type="component" value="Chromosome"/>
</dbReference>
<keyword evidence="2" id="KW-0378">Hydrolase</keyword>
<sequence>MMLPRRSRLLWLPRRGRLPVPIESDGVPVVVLHGTLGSPGNFERLAQELAARGRRVVGFEYGDRGTGDLEASTAEVTEFLGQFELVDVIAHSLGGLMALRASHHHGGGKIRILIGLGASWRGLPERWYKNLLGNIAGPAFAQLMQRFEASVPEGTTVISIISDADTVVPRSSSTLGEVIEVHGVHHAHIPNQTDVIISALERAVAGTR</sequence>
<keyword evidence="3" id="KW-1185">Reference proteome</keyword>
<accession>A0A6B8V867</accession>